<comment type="caution">
    <text evidence="1">The sequence shown here is derived from an EMBL/GenBank/DDBJ whole genome shotgun (WGS) entry which is preliminary data.</text>
</comment>
<evidence type="ECO:0000313" key="2">
    <source>
        <dbReference type="Proteomes" id="UP000247681"/>
    </source>
</evidence>
<proteinExistence type="predicted"/>
<gene>
    <name evidence="1" type="primary">hxsD</name>
    <name evidence="1" type="ORF">DMB68_01935</name>
</gene>
<reference evidence="1 2" key="1">
    <citation type="submission" date="2018-05" db="EMBL/GenBank/DDBJ databases">
        <title>Flavobacterium sp. strain IMCC34758, incomplete genome.</title>
        <authorList>
            <person name="Joung Y."/>
        </authorList>
    </citation>
    <scope>NUCLEOTIDE SEQUENCE [LARGE SCALE GENOMIC DNA]</scope>
    <source>
        <strain evidence="1 2">IMCC34758</strain>
    </source>
</reference>
<dbReference type="InterPro" id="IPR023974">
    <property type="entry name" value="HxsD"/>
</dbReference>
<accession>A0A2V4C7P8</accession>
<sequence length="120" mass="14092">MKDIIKLNNELHFSLNEEIYSEDVVYKCFYWYGADFNIDINKIDSMFLINITSKLDSINHNELLVKIKQDLIDFKLRDIVTKETKNIRELLIAKAFAHFESDDNPLTEISDPIGFDPTNF</sequence>
<dbReference type="OrthoDB" id="1047691at2"/>
<name>A0A2V4C7P8_9FLAO</name>
<dbReference type="EMBL" id="QJHL01000001">
    <property type="protein sequence ID" value="PXY45970.1"/>
    <property type="molecule type" value="Genomic_DNA"/>
</dbReference>
<dbReference type="AlphaFoldDB" id="A0A2V4C7P8"/>
<organism evidence="1 2">
    <name type="scientific">Flavobacterium hydrophilum</name>
    <dbReference type="NCBI Taxonomy" id="2211445"/>
    <lineage>
        <taxon>Bacteria</taxon>
        <taxon>Pseudomonadati</taxon>
        <taxon>Bacteroidota</taxon>
        <taxon>Flavobacteriia</taxon>
        <taxon>Flavobacteriales</taxon>
        <taxon>Flavobacteriaceae</taxon>
        <taxon>Flavobacterium</taxon>
    </lineage>
</organism>
<dbReference type="NCBIfam" id="TIGR03976">
    <property type="entry name" value="chp_LLNDYxLRE"/>
    <property type="match status" value="1"/>
</dbReference>
<evidence type="ECO:0000313" key="1">
    <source>
        <dbReference type="EMBL" id="PXY45970.1"/>
    </source>
</evidence>
<dbReference type="RefSeq" id="WP_110344987.1">
    <property type="nucleotide sequence ID" value="NZ_QJHL01000001.1"/>
</dbReference>
<keyword evidence="2" id="KW-1185">Reference proteome</keyword>
<dbReference type="Proteomes" id="UP000247681">
    <property type="component" value="Unassembled WGS sequence"/>
</dbReference>
<protein>
    <submittedName>
        <fullName evidence="1">His-Xaa-Ser system protein HxsD</fullName>
    </submittedName>
</protein>